<dbReference type="InterPro" id="IPR001387">
    <property type="entry name" value="Cro/C1-type_HTH"/>
</dbReference>
<dbReference type="InterPro" id="IPR014710">
    <property type="entry name" value="RmlC-like_jellyroll"/>
</dbReference>
<dbReference type="Gene3D" id="2.60.120.10">
    <property type="entry name" value="Jelly Rolls"/>
    <property type="match status" value="1"/>
</dbReference>
<evidence type="ECO:0000313" key="3">
    <source>
        <dbReference type="EMBL" id="GAA0575145.1"/>
    </source>
</evidence>
<name>A0ABN1EV42_9PROT</name>
<dbReference type="InterPro" id="IPR050807">
    <property type="entry name" value="TransReg_Diox_bact_type"/>
</dbReference>
<evidence type="ECO:0000256" key="1">
    <source>
        <dbReference type="ARBA" id="ARBA00023125"/>
    </source>
</evidence>
<dbReference type="SMART" id="SM00530">
    <property type="entry name" value="HTH_XRE"/>
    <property type="match status" value="1"/>
</dbReference>
<protein>
    <submittedName>
        <fullName evidence="3">XRE family transcriptional regulator</fullName>
    </submittedName>
</protein>
<feature type="domain" description="HTH cro/C1-type" evidence="2">
    <location>
        <begin position="19"/>
        <end position="73"/>
    </location>
</feature>
<dbReference type="InterPro" id="IPR010982">
    <property type="entry name" value="Lambda_DNA-bd_dom_sf"/>
</dbReference>
<sequence length="193" mass="21313">MLSDTLTQGLERYRIGPKLRRLRLKKSMGLKQLAEQTGLSPALLSKIERGQMFPTLPTLLRIALAFGVGLEFFFDAGDKGPLLHVVRKQDRVRLPEKTGTEAPAYYFESLDFPLTNRKTETYLAEFPVTGEASRPHHHPGIELVYVIKGQIRIDFDDASIALGEGDAAGFDGTAEHSYCREGRGPATALVAIS</sequence>
<reference evidence="3 4" key="1">
    <citation type="journal article" date="2019" name="Int. J. Syst. Evol. Microbiol.">
        <title>The Global Catalogue of Microorganisms (GCM) 10K type strain sequencing project: providing services to taxonomists for standard genome sequencing and annotation.</title>
        <authorList>
            <consortium name="The Broad Institute Genomics Platform"/>
            <consortium name="The Broad Institute Genome Sequencing Center for Infectious Disease"/>
            <person name="Wu L."/>
            <person name="Ma J."/>
        </authorList>
    </citation>
    <scope>NUCLEOTIDE SEQUENCE [LARGE SCALE GENOMIC DNA]</scope>
    <source>
        <strain evidence="3 4">JCM 15089</strain>
    </source>
</reference>
<organism evidence="3 4">
    <name type="scientific">Rhizomicrobium electricum</name>
    <dbReference type="NCBI Taxonomy" id="480070"/>
    <lineage>
        <taxon>Bacteria</taxon>
        <taxon>Pseudomonadati</taxon>
        <taxon>Pseudomonadota</taxon>
        <taxon>Alphaproteobacteria</taxon>
        <taxon>Micropepsales</taxon>
        <taxon>Micropepsaceae</taxon>
        <taxon>Rhizomicrobium</taxon>
    </lineage>
</organism>
<dbReference type="InterPro" id="IPR013096">
    <property type="entry name" value="Cupin_2"/>
</dbReference>
<dbReference type="CDD" id="cd02209">
    <property type="entry name" value="cupin_XRE_C"/>
    <property type="match status" value="1"/>
</dbReference>
<gene>
    <name evidence="3" type="ORF">GCM10008942_24890</name>
</gene>
<dbReference type="Pfam" id="PF07883">
    <property type="entry name" value="Cupin_2"/>
    <property type="match status" value="1"/>
</dbReference>
<dbReference type="PANTHER" id="PTHR46797">
    <property type="entry name" value="HTH-TYPE TRANSCRIPTIONAL REGULATOR"/>
    <property type="match status" value="1"/>
</dbReference>
<accession>A0ABN1EV42</accession>
<dbReference type="SUPFAM" id="SSF47413">
    <property type="entry name" value="lambda repressor-like DNA-binding domains"/>
    <property type="match status" value="1"/>
</dbReference>
<dbReference type="Gene3D" id="1.10.260.40">
    <property type="entry name" value="lambda repressor-like DNA-binding domains"/>
    <property type="match status" value="1"/>
</dbReference>
<proteinExistence type="predicted"/>
<dbReference type="Pfam" id="PF01381">
    <property type="entry name" value="HTH_3"/>
    <property type="match status" value="1"/>
</dbReference>
<dbReference type="SUPFAM" id="SSF51182">
    <property type="entry name" value="RmlC-like cupins"/>
    <property type="match status" value="1"/>
</dbReference>
<dbReference type="RefSeq" id="WP_166935628.1">
    <property type="nucleotide sequence ID" value="NZ_BAAADD010000006.1"/>
</dbReference>
<dbReference type="CDD" id="cd00093">
    <property type="entry name" value="HTH_XRE"/>
    <property type="match status" value="1"/>
</dbReference>
<dbReference type="Proteomes" id="UP001499951">
    <property type="component" value="Unassembled WGS sequence"/>
</dbReference>
<dbReference type="PROSITE" id="PS50943">
    <property type="entry name" value="HTH_CROC1"/>
    <property type="match status" value="1"/>
</dbReference>
<dbReference type="EMBL" id="BAAADD010000006">
    <property type="protein sequence ID" value="GAA0575145.1"/>
    <property type="molecule type" value="Genomic_DNA"/>
</dbReference>
<evidence type="ECO:0000313" key="4">
    <source>
        <dbReference type="Proteomes" id="UP001499951"/>
    </source>
</evidence>
<dbReference type="InterPro" id="IPR011051">
    <property type="entry name" value="RmlC_Cupin_sf"/>
</dbReference>
<keyword evidence="1" id="KW-0238">DNA-binding</keyword>
<evidence type="ECO:0000259" key="2">
    <source>
        <dbReference type="PROSITE" id="PS50943"/>
    </source>
</evidence>
<dbReference type="PANTHER" id="PTHR46797:SF19">
    <property type="entry name" value="BLL2473 PROTEIN"/>
    <property type="match status" value="1"/>
</dbReference>
<keyword evidence="4" id="KW-1185">Reference proteome</keyword>
<comment type="caution">
    <text evidence="3">The sequence shown here is derived from an EMBL/GenBank/DDBJ whole genome shotgun (WGS) entry which is preliminary data.</text>
</comment>